<dbReference type="InterPro" id="IPR032456">
    <property type="entry name" value="Peptidase_M48_N"/>
</dbReference>
<dbReference type="InterPro" id="IPR001915">
    <property type="entry name" value="Peptidase_M48"/>
</dbReference>
<comment type="caution">
    <text evidence="10">The sequence shown here is derived from an EMBL/GenBank/DDBJ whole genome shotgun (WGS) entry which is preliminary data.</text>
</comment>
<keyword evidence="2" id="KW-0479">Metal-binding</keyword>
<dbReference type="CDD" id="cd07343">
    <property type="entry name" value="M48A_Zmpste24p_like"/>
    <property type="match status" value="1"/>
</dbReference>
<keyword evidence="7" id="KW-0472">Membrane</keyword>
<evidence type="ECO:0000256" key="6">
    <source>
        <dbReference type="RuleBase" id="RU003983"/>
    </source>
</evidence>
<name>A0ABP3KI95_9SPHN</name>
<feature type="transmembrane region" description="Helical" evidence="7">
    <location>
        <begin position="257"/>
        <end position="275"/>
    </location>
</feature>
<feature type="domain" description="Peptidase M48" evidence="8">
    <location>
        <begin position="178"/>
        <end position="380"/>
    </location>
</feature>
<feature type="transmembrane region" description="Helical" evidence="7">
    <location>
        <begin position="68"/>
        <end position="92"/>
    </location>
</feature>
<dbReference type="InterPro" id="IPR027057">
    <property type="entry name" value="CAXX_Prtase_1"/>
</dbReference>
<evidence type="ECO:0000259" key="8">
    <source>
        <dbReference type="Pfam" id="PF01435"/>
    </source>
</evidence>
<accession>A0ABP3KI95</accession>
<comment type="similarity">
    <text evidence="6">Belongs to the peptidase M48 family.</text>
</comment>
<dbReference type="Pfam" id="PF01435">
    <property type="entry name" value="Peptidase_M48"/>
    <property type="match status" value="1"/>
</dbReference>
<dbReference type="EMBL" id="BAAAEM010000002">
    <property type="protein sequence ID" value="GAA0478053.1"/>
    <property type="molecule type" value="Genomic_DNA"/>
</dbReference>
<evidence type="ECO:0000256" key="1">
    <source>
        <dbReference type="ARBA" id="ARBA00022670"/>
    </source>
</evidence>
<proteinExistence type="inferred from homology"/>
<evidence type="ECO:0000256" key="3">
    <source>
        <dbReference type="ARBA" id="ARBA00022801"/>
    </source>
</evidence>
<feature type="transmembrane region" description="Helical" evidence="7">
    <location>
        <begin position="35"/>
        <end position="56"/>
    </location>
</feature>
<dbReference type="Gene3D" id="3.30.2010.10">
    <property type="entry name" value="Metalloproteases ('zincins'), catalytic domain"/>
    <property type="match status" value="1"/>
</dbReference>
<keyword evidence="5 6" id="KW-0482">Metalloprotease</keyword>
<keyword evidence="4 6" id="KW-0862">Zinc</keyword>
<gene>
    <name evidence="10" type="ORF">GCM10009096_19950</name>
</gene>
<comment type="cofactor">
    <cofactor evidence="6">
        <name>Zn(2+)</name>
        <dbReference type="ChEBI" id="CHEBI:29105"/>
    </cofactor>
    <text evidence="6">Binds 1 zinc ion per subunit.</text>
</comment>
<evidence type="ECO:0000256" key="4">
    <source>
        <dbReference type="ARBA" id="ARBA00022833"/>
    </source>
</evidence>
<reference evidence="11" key="1">
    <citation type="journal article" date="2019" name="Int. J. Syst. Evol. Microbiol.">
        <title>The Global Catalogue of Microorganisms (GCM) 10K type strain sequencing project: providing services to taxonomists for standard genome sequencing and annotation.</title>
        <authorList>
            <consortium name="The Broad Institute Genomics Platform"/>
            <consortium name="The Broad Institute Genome Sequencing Center for Infectious Disease"/>
            <person name="Wu L."/>
            <person name="Ma J."/>
        </authorList>
    </citation>
    <scope>NUCLEOTIDE SEQUENCE [LARGE SCALE GENOMIC DNA]</scope>
    <source>
        <strain evidence="11">JCM 14162</strain>
    </source>
</reference>
<sequence length="398" mass="43722">MTTFNPEAATSAYIDGLGADALAKAADYTIGNHWLLLWGLLVSALVTWIIIRSGLLDRLAGKLSARGFVVRTWIICAVFFLVSTILTLPWTLYTDHFRQHAYDLSSQPLGDFLMQGGISLVMSAIFGGLFFLGIYALIRKTGRRWWVWSGGLAAATILALLLLGPVLIEPLFNEYKPLPDGEVKVALVAMAQEAGISEDRIFVYDGSRQSENFTANVSGIGGSARIAISDVALTSASLDEVKAVTGHEIGHYVLGHIWRYVIIFPLLAIALFFLADRLYPRFAKLFGSDAEISDPRGLPVLIFIVSLFSLLTQPITNAMTRIGEREADAYSLEHAKLPDALASALLKTAEYRYARPHPAQEMIFYTHPSVEKRVRNAMEWKAANMGSEEPSAETPDAP</sequence>
<evidence type="ECO:0000256" key="2">
    <source>
        <dbReference type="ARBA" id="ARBA00022723"/>
    </source>
</evidence>
<evidence type="ECO:0000313" key="10">
    <source>
        <dbReference type="EMBL" id="GAA0478053.1"/>
    </source>
</evidence>
<evidence type="ECO:0000256" key="5">
    <source>
        <dbReference type="ARBA" id="ARBA00023049"/>
    </source>
</evidence>
<keyword evidence="1 6" id="KW-0645">Protease</keyword>
<keyword evidence="11" id="KW-1185">Reference proteome</keyword>
<dbReference type="Proteomes" id="UP001500713">
    <property type="component" value="Unassembled WGS sequence"/>
</dbReference>
<evidence type="ECO:0000313" key="11">
    <source>
        <dbReference type="Proteomes" id="UP001500713"/>
    </source>
</evidence>
<dbReference type="Pfam" id="PF16491">
    <property type="entry name" value="Peptidase_M48_N"/>
    <property type="match status" value="1"/>
</dbReference>
<evidence type="ECO:0000256" key="7">
    <source>
        <dbReference type="SAM" id="Phobius"/>
    </source>
</evidence>
<protein>
    <submittedName>
        <fullName evidence="10">M48 family metallopeptidase</fullName>
    </submittedName>
</protein>
<keyword evidence="7" id="KW-0812">Transmembrane</keyword>
<dbReference type="RefSeq" id="WP_229954679.1">
    <property type="nucleotide sequence ID" value="NZ_BAAAEM010000002.1"/>
</dbReference>
<organism evidence="10 11">
    <name type="scientific">Parasphingorhabdus litoris</name>
    <dbReference type="NCBI Taxonomy" id="394733"/>
    <lineage>
        <taxon>Bacteria</taxon>
        <taxon>Pseudomonadati</taxon>
        <taxon>Pseudomonadota</taxon>
        <taxon>Alphaproteobacteria</taxon>
        <taxon>Sphingomonadales</taxon>
        <taxon>Sphingomonadaceae</taxon>
        <taxon>Parasphingorhabdus</taxon>
    </lineage>
</organism>
<evidence type="ECO:0000259" key="9">
    <source>
        <dbReference type="Pfam" id="PF16491"/>
    </source>
</evidence>
<dbReference type="PANTHER" id="PTHR10120">
    <property type="entry name" value="CAAX PRENYL PROTEASE 1"/>
    <property type="match status" value="1"/>
</dbReference>
<feature type="domain" description="CAAX prenyl protease 1 N-terminal" evidence="9">
    <location>
        <begin position="19"/>
        <end position="173"/>
    </location>
</feature>
<keyword evidence="7" id="KW-1133">Transmembrane helix</keyword>
<feature type="transmembrane region" description="Helical" evidence="7">
    <location>
        <begin position="145"/>
        <end position="168"/>
    </location>
</feature>
<feature type="transmembrane region" description="Helical" evidence="7">
    <location>
        <begin position="112"/>
        <end position="138"/>
    </location>
</feature>
<keyword evidence="3 6" id="KW-0378">Hydrolase</keyword>